<dbReference type="Proteomes" id="UP001501682">
    <property type="component" value="Unassembled WGS sequence"/>
</dbReference>
<comment type="caution">
    <text evidence="1">The sequence shown here is derived from an EMBL/GenBank/DDBJ whole genome shotgun (WGS) entry which is preliminary data.</text>
</comment>
<dbReference type="EMBL" id="BAABCB010000002">
    <property type="protein sequence ID" value="GAA4240398.1"/>
    <property type="molecule type" value="Genomic_DNA"/>
</dbReference>
<protein>
    <submittedName>
        <fullName evidence="1">Uncharacterized protein</fullName>
    </submittedName>
</protein>
<reference evidence="2" key="1">
    <citation type="journal article" date="2019" name="Int. J. Syst. Evol. Microbiol.">
        <title>The Global Catalogue of Microorganisms (GCM) 10K type strain sequencing project: providing services to taxonomists for standard genome sequencing and annotation.</title>
        <authorList>
            <consortium name="The Broad Institute Genomics Platform"/>
            <consortium name="The Broad Institute Genome Sequencing Center for Infectious Disease"/>
            <person name="Wu L."/>
            <person name="Ma J."/>
        </authorList>
    </citation>
    <scope>NUCLEOTIDE SEQUENCE [LARGE SCALE GENOMIC DNA]</scope>
    <source>
        <strain evidence="2">JCM 17633</strain>
    </source>
</reference>
<evidence type="ECO:0000313" key="2">
    <source>
        <dbReference type="Proteomes" id="UP001501682"/>
    </source>
</evidence>
<proteinExistence type="predicted"/>
<organism evidence="1 2">
    <name type="scientific">Winogradskyella damuponensis</name>
    <dbReference type="NCBI Taxonomy" id="943939"/>
    <lineage>
        <taxon>Bacteria</taxon>
        <taxon>Pseudomonadati</taxon>
        <taxon>Bacteroidota</taxon>
        <taxon>Flavobacteriia</taxon>
        <taxon>Flavobacteriales</taxon>
        <taxon>Flavobacteriaceae</taxon>
        <taxon>Winogradskyella</taxon>
    </lineage>
</organism>
<accession>A0ABP8CKX2</accession>
<sequence>MFFIVSNFAFAQEAVLCPLQNHHVKIESTADIPTVIDNMDGTITLTHQDQNITDIFADYVIYDFYQSFPNTNPDGELIKYYTIVHGNRTLINELYDYAYPDVYSMEPYPNTSISPGLINLLDNKTYKVLY</sequence>
<name>A0ABP8CKX2_9FLAO</name>
<evidence type="ECO:0000313" key="1">
    <source>
        <dbReference type="EMBL" id="GAA4240398.1"/>
    </source>
</evidence>
<gene>
    <name evidence="1" type="ORF">GCM10022292_02850</name>
</gene>
<keyword evidence="2" id="KW-1185">Reference proteome</keyword>